<feature type="region of interest" description="Disordered" evidence="2">
    <location>
        <begin position="110"/>
        <end position="141"/>
    </location>
</feature>
<dbReference type="SMART" id="SM00343">
    <property type="entry name" value="ZnF_C2HC"/>
    <property type="match status" value="2"/>
</dbReference>
<evidence type="ECO:0000313" key="4">
    <source>
        <dbReference type="Proteomes" id="UP000504618"/>
    </source>
</evidence>
<gene>
    <name evidence="5" type="primary">LOC112456337</name>
</gene>
<evidence type="ECO:0000256" key="1">
    <source>
        <dbReference type="PROSITE-ProRule" id="PRU00047"/>
    </source>
</evidence>
<evidence type="ECO:0000256" key="2">
    <source>
        <dbReference type="SAM" id="MobiDB-lite"/>
    </source>
</evidence>
<dbReference type="PROSITE" id="PS50158">
    <property type="entry name" value="ZF_CCHC"/>
    <property type="match status" value="1"/>
</dbReference>
<keyword evidence="1" id="KW-0862">Zinc</keyword>
<dbReference type="GO" id="GO:0003676">
    <property type="term" value="F:nucleic acid binding"/>
    <property type="evidence" value="ECO:0007669"/>
    <property type="project" value="InterPro"/>
</dbReference>
<dbReference type="GeneID" id="112456337"/>
<dbReference type="InterPro" id="IPR036875">
    <property type="entry name" value="Znf_CCHC_sf"/>
</dbReference>
<dbReference type="SUPFAM" id="SSF57756">
    <property type="entry name" value="Retrovirus zinc finger-like domains"/>
    <property type="match status" value="1"/>
</dbReference>
<keyword evidence="1" id="KW-0863">Zinc-finger</keyword>
<evidence type="ECO:0000259" key="3">
    <source>
        <dbReference type="PROSITE" id="PS50158"/>
    </source>
</evidence>
<evidence type="ECO:0000313" key="5">
    <source>
        <dbReference type="RefSeq" id="XP_024874567.1"/>
    </source>
</evidence>
<feature type="region of interest" description="Disordered" evidence="2">
    <location>
        <begin position="1"/>
        <end position="26"/>
    </location>
</feature>
<keyword evidence="4" id="KW-1185">Reference proteome</keyword>
<accession>A0A6J1PX99</accession>
<dbReference type="RefSeq" id="XP_024874567.1">
    <property type="nucleotide sequence ID" value="XM_025018799.1"/>
</dbReference>
<organism evidence="4 5">
    <name type="scientific">Temnothorax curvispinosus</name>
    <dbReference type="NCBI Taxonomy" id="300111"/>
    <lineage>
        <taxon>Eukaryota</taxon>
        <taxon>Metazoa</taxon>
        <taxon>Ecdysozoa</taxon>
        <taxon>Arthropoda</taxon>
        <taxon>Hexapoda</taxon>
        <taxon>Insecta</taxon>
        <taxon>Pterygota</taxon>
        <taxon>Neoptera</taxon>
        <taxon>Endopterygota</taxon>
        <taxon>Hymenoptera</taxon>
        <taxon>Apocrita</taxon>
        <taxon>Aculeata</taxon>
        <taxon>Formicoidea</taxon>
        <taxon>Formicidae</taxon>
        <taxon>Myrmicinae</taxon>
        <taxon>Temnothorax</taxon>
    </lineage>
</organism>
<dbReference type="Gene3D" id="4.10.60.10">
    <property type="entry name" value="Zinc finger, CCHC-type"/>
    <property type="match status" value="1"/>
</dbReference>
<dbReference type="AlphaFoldDB" id="A0A6J1PX99"/>
<sequence length="141" mass="16261">MMQLEAETKSKIEEKTEKPEIKVQRAAAEENTRQMKCYRCNRIGHMAKDCPLAESEAWFCYYCQEIRGHKSNSCPNAGTQANRFRGKRYLNKTVNKKGKFDQKGTKRVNNKGKITKIQNVKKPIPTKTADEGESKKDKEET</sequence>
<keyword evidence="1" id="KW-0479">Metal-binding</keyword>
<dbReference type="Proteomes" id="UP000504618">
    <property type="component" value="Unplaced"/>
</dbReference>
<dbReference type="GO" id="GO:0008270">
    <property type="term" value="F:zinc ion binding"/>
    <property type="evidence" value="ECO:0007669"/>
    <property type="project" value="UniProtKB-KW"/>
</dbReference>
<protein>
    <submittedName>
        <fullName evidence="5">Uncharacterized protein LOC112456337</fullName>
    </submittedName>
</protein>
<dbReference type="OrthoDB" id="7696379at2759"/>
<dbReference type="Pfam" id="PF00098">
    <property type="entry name" value="zf-CCHC"/>
    <property type="match status" value="1"/>
</dbReference>
<feature type="domain" description="CCHC-type" evidence="3">
    <location>
        <begin position="36"/>
        <end position="51"/>
    </location>
</feature>
<reference evidence="5" key="1">
    <citation type="submission" date="2025-08" db="UniProtKB">
        <authorList>
            <consortium name="RefSeq"/>
        </authorList>
    </citation>
    <scope>IDENTIFICATION</scope>
    <source>
        <tissue evidence="5">Whole body</tissue>
    </source>
</reference>
<feature type="compositionally biased region" description="Basic and acidic residues" evidence="2">
    <location>
        <begin position="128"/>
        <end position="141"/>
    </location>
</feature>
<name>A0A6J1PX99_9HYME</name>
<proteinExistence type="predicted"/>
<dbReference type="InterPro" id="IPR001878">
    <property type="entry name" value="Znf_CCHC"/>
</dbReference>